<accession>A0ABT8D0R8</accession>
<evidence type="ECO:0000313" key="2">
    <source>
        <dbReference type="EMBL" id="MDN3709876.1"/>
    </source>
</evidence>
<protein>
    <submittedName>
        <fullName evidence="2">Uncharacterized protein</fullName>
    </submittedName>
</protein>
<gene>
    <name evidence="2" type="ORF">QW060_23455</name>
</gene>
<comment type="caution">
    <text evidence="2">The sequence shown here is derived from an EMBL/GenBank/DDBJ whole genome shotgun (WGS) entry which is preliminary data.</text>
</comment>
<organism evidence="2 3">
    <name type="scientific">Paenimyroides ceti</name>
    <dbReference type="NCBI Taxonomy" id="395087"/>
    <lineage>
        <taxon>Bacteria</taxon>
        <taxon>Pseudomonadati</taxon>
        <taxon>Bacteroidota</taxon>
        <taxon>Flavobacteriia</taxon>
        <taxon>Flavobacteriales</taxon>
        <taxon>Flavobacteriaceae</taxon>
        <taxon>Paenimyroides</taxon>
    </lineage>
</organism>
<evidence type="ECO:0000313" key="3">
    <source>
        <dbReference type="Proteomes" id="UP001242368"/>
    </source>
</evidence>
<proteinExistence type="predicted"/>
<name>A0ABT8D0R8_9FLAO</name>
<dbReference type="RefSeq" id="WP_290365279.1">
    <property type="nucleotide sequence ID" value="NZ_JAUFQU010000066.1"/>
</dbReference>
<dbReference type="Proteomes" id="UP001242368">
    <property type="component" value="Unassembled WGS sequence"/>
</dbReference>
<feature type="transmembrane region" description="Helical" evidence="1">
    <location>
        <begin position="28"/>
        <end position="46"/>
    </location>
</feature>
<keyword evidence="3" id="KW-1185">Reference proteome</keyword>
<reference evidence="3" key="1">
    <citation type="journal article" date="2019" name="Int. J. Syst. Evol. Microbiol.">
        <title>The Global Catalogue of Microorganisms (GCM) 10K type strain sequencing project: providing services to taxonomists for standard genome sequencing and annotation.</title>
        <authorList>
            <consortium name="The Broad Institute Genomics Platform"/>
            <consortium name="The Broad Institute Genome Sequencing Center for Infectious Disease"/>
            <person name="Wu L."/>
            <person name="Ma J."/>
        </authorList>
    </citation>
    <scope>NUCLEOTIDE SEQUENCE [LARGE SCALE GENOMIC DNA]</scope>
    <source>
        <strain evidence="3">CECT 7184</strain>
    </source>
</reference>
<keyword evidence="1" id="KW-0812">Transmembrane</keyword>
<dbReference type="EMBL" id="JAUFQU010000066">
    <property type="protein sequence ID" value="MDN3709876.1"/>
    <property type="molecule type" value="Genomic_DNA"/>
</dbReference>
<sequence>MKNPFMVPKGEVSKLPELSIVVFKFKKINSAFVVIGGALLGYLFNLI</sequence>
<keyword evidence="1" id="KW-0472">Membrane</keyword>
<keyword evidence="1" id="KW-1133">Transmembrane helix</keyword>
<evidence type="ECO:0000256" key="1">
    <source>
        <dbReference type="SAM" id="Phobius"/>
    </source>
</evidence>